<evidence type="ECO:0000313" key="2">
    <source>
        <dbReference type="EMBL" id="CDW20725.1"/>
    </source>
</evidence>
<keyword evidence="1" id="KW-0812">Transmembrane</keyword>
<evidence type="ECO:0000256" key="1">
    <source>
        <dbReference type="SAM" id="Phobius"/>
    </source>
</evidence>
<feature type="transmembrane region" description="Helical" evidence="1">
    <location>
        <begin position="6"/>
        <end position="27"/>
    </location>
</feature>
<accession>A0A0K2T4I7</accession>
<sequence length="36" mass="3995">MGLKKLPWTIFFHSTGFSLAFLEPLLLSNVLGMLTA</sequence>
<dbReference type="EMBL" id="HACA01003364">
    <property type="protein sequence ID" value="CDW20725.1"/>
    <property type="molecule type" value="Transcribed_RNA"/>
</dbReference>
<name>A0A0K2T4I7_LEPSM</name>
<keyword evidence="1" id="KW-1133">Transmembrane helix</keyword>
<dbReference type="AlphaFoldDB" id="A0A0K2T4I7"/>
<protein>
    <submittedName>
        <fullName evidence="2">Uncharacterized protein</fullName>
    </submittedName>
</protein>
<keyword evidence="1" id="KW-0472">Membrane</keyword>
<reference evidence="2" key="1">
    <citation type="submission" date="2014-05" db="EMBL/GenBank/DDBJ databases">
        <authorList>
            <person name="Chronopoulou M."/>
        </authorList>
    </citation>
    <scope>NUCLEOTIDE SEQUENCE</scope>
    <source>
        <tissue evidence="2">Whole organism</tissue>
    </source>
</reference>
<organism evidence="2">
    <name type="scientific">Lepeophtheirus salmonis</name>
    <name type="common">Salmon louse</name>
    <name type="synonym">Caligus salmonis</name>
    <dbReference type="NCBI Taxonomy" id="72036"/>
    <lineage>
        <taxon>Eukaryota</taxon>
        <taxon>Metazoa</taxon>
        <taxon>Ecdysozoa</taxon>
        <taxon>Arthropoda</taxon>
        <taxon>Crustacea</taxon>
        <taxon>Multicrustacea</taxon>
        <taxon>Hexanauplia</taxon>
        <taxon>Copepoda</taxon>
        <taxon>Siphonostomatoida</taxon>
        <taxon>Caligidae</taxon>
        <taxon>Lepeophtheirus</taxon>
    </lineage>
</organism>
<proteinExistence type="predicted"/>